<organism evidence="1 2">
    <name type="scientific">Zalaria obscura</name>
    <dbReference type="NCBI Taxonomy" id="2024903"/>
    <lineage>
        <taxon>Eukaryota</taxon>
        <taxon>Fungi</taxon>
        <taxon>Dikarya</taxon>
        <taxon>Ascomycota</taxon>
        <taxon>Pezizomycotina</taxon>
        <taxon>Dothideomycetes</taxon>
        <taxon>Dothideomycetidae</taxon>
        <taxon>Dothideales</taxon>
        <taxon>Zalariaceae</taxon>
        <taxon>Zalaria</taxon>
    </lineage>
</organism>
<keyword evidence="2" id="KW-1185">Reference proteome</keyword>
<reference evidence="1" key="1">
    <citation type="submission" date="2024-02" db="EMBL/GenBank/DDBJ databases">
        <title>Metagenome Assembled Genome of Zalaria obscura JY119.</title>
        <authorList>
            <person name="Vighnesh L."/>
            <person name="Jagadeeshwari U."/>
            <person name="Venkata Ramana C."/>
            <person name="Sasikala C."/>
        </authorList>
    </citation>
    <scope>NUCLEOTIDE SEQUENCE</scope>
    <source>
        <strain evidence="1">JY119</strain>
    </source>
</reference>
<evidence type="ECO:0000313" key="2">
    <source>
        <dbReference type="Proteomes" id="UP001320706"/>
    </source>
</evidence>
<name>A0ACC3SKY5_9PEZI</name>
<evidence type="ECO:0000313" key="1">
    <source>
        <dbReference type="EMBL" id="KAK8217360.1"/>
    </source>
</evidence>
<sequence>MAPPPPANQPLQARLLQLAQTLQFAWFVGHVTLLFCTARYALSYITFNYNSRWAGFSYRTAFIAAAVTYGIVVFKSFRARARSGKGQGGALAIAGDENVQYLAMALVWLFSRQTPLAILPFAVYSIFHVATYTRSNLLPTIQPPPQTATPSQKPKQSAIADSIGRFVKEYYDASMTLVAILEIALWFRLFGPALLFQKGAWILIAIYTVFLRARFHQSTFVQGAISQISARGDAVANRQDMPPAVRQGWEAAKGGIRKAAEATDINRYAGGPAPQKKAQ</sequence>
<protein>
    <submittedName>
        <fullName evidence="1">Transmembrane nucleoporin</fullName>
    </submittedName>
</protein>
<keyword evidence="1" id="KW-0472">Membrane</keyword>
<dbReference type="Proteomes" id="UP001320706">
    <property type="component" value="Unassembled WGS sequence"/>
</dbReference>
<dbReference type="EMBL" id="JAMKPW020000006">
    <property type="protein sequence ID" value="KAK8217360.1"/>
    <property type="molecule type" value="Genomic_DNA"/>
</dbReference>
<comment type="caution">
    <text evidence="1">The sequence shown here is derived from an EMBL/GenBank/DDBJ whole genome shotgun (WGS) entry which is preliminary data.</text>
</comment>
<proteinExistence type="predicted"/>
<keyword evidence="1" id="KW-0812">Transmembrane</keyword>
<gene>
    <name evidence="1" type="primary">POM33</name>
    <name evidence="1" type="ORF">M8818_001613</name>
</gene>
<accession>A0ACC3SKY5</accession>